<protein>
    <submittedName>
        <fullName evidence="1">Uncharacterized protein</fullName>
    </submittedName>
</protein>
<feature type="non-terminal residue" evidence="1">
    <location>
        <position position="1"/>
    </location>
</feature>
<keyword evidence="2" id="KW-1185">Reference proteome</keyword>
<gene>
    <name evidence="1" type="ORF">BJ138DRAFT_1157183</name>
</gene>
<evidence type="ECO:0000313" key="2">
    <source>
        <dbReference type="Proteomes" id="UP000790377"/>
    </source>
</evidence>
<dbReference type="EMBL" id="MU267807">
    <property type="protein sequence ID" value="KAH7908642.1"/>
    <property type="molecule type" value="Genomic_DNA"/>
</dbReference>
<name>A0ACB8A7E5_9AGAM</name>
<comment type="caution">
    <text evidence="1">The sequence shown here is derived from an EMBL/GenBank/DDBJ whole genome shotgun (WGS) entry which is preliminary data.</text>
</comment>
<reference evidence="1" key="1">
    <citation type="journal article" date="2021" name="New Phytol.">
        <title>Evolutionary innovations through gain and loss of genes in the ectomycorrhizal Boletales.</title>
        <authorList>
            <person name="Wu G."/>
            <person name="Miyauchi S."/>
            <person name="Morin E."/>
            <person name="Kuo A."/>
            <person name="Drula E."/>
            <person name="Varga T."/>
            <person name="Kohler A."/>
            <person name="Feng B."/>
            <person name="Cao Y."/>
            <person name="Lipzen A."/>
            <person name="Daum C."/>
            <person name="Hundley H."/>
            <person name="Pangilinan J."/>
            <person name="Johnson J."/>
            <person name="Barry K."/>
            <person name="LaButti K."/>
            <person name="Ng V."/>
            <person name="Ahrendt S."/>
            <person name="Min B."/>
            <person name="Choi I.G."/>
            <person name="Park H."/>
            <person name="Plett J.M."/>
            <person name="Magnuson J."/>
            <person name="Spatafora J.W."/>
            <person name="Nagy L.G."/>
            <person name="Henrissat B."/>
            <person name="Grigoriev I.V."/>
            <person name="Yang Z.L."/>
            <person name="Xu J."/>
            <person name="Martin F.M."/>
        </authorList>
    </citation>
    <scope>NUCLEOTIDE SEQUENCE</scope>
    <source>
        <strain evidence="1">ATCC 28755</strain>
    </source>
</reference>
<sequence length="776" mass="86462">VRFPDLLPMIACLSGKRDRYLLSSHLQPTLNVRVIQPSTLLFSVPTTTPSMSVFFSTFSDQRKRAPLPPQSAIFSRQVPQKPDAGYSPYHPAIVPAESGLPPKPVTSNANIPSGPRISPLNPPRDASDRPRPARAPPSGPASGMKSRVVDTYVPTETAKARDKDILDTDGLPSATTSTKSFEPPSRSGYVPPDDQGDSLPKGPRAMAGRNIQANADAHVNVNRPGLERSRSSRNDREVRYNTSSVNDHPRRFERAPSPASDSLRRPPAAAEPTRAYGNREPPRDQGKRVWEQGPHANSMRTSGANGIPIGDRPNRFSSSASASESPHPPKLSPLVAESRSQPPWTSTTDTSGSQAPHRSNSVKEKYERSPRTEIPDATHRASGVGRPTATDQNQHAHRLISPTLPRRPISPDGKAASSFTPGSARHARGGHGVSRFGPPVQRPELEPSSTPRKSSPDILRTSPRYHHERLPSPPVSRDPVILSTHDLPLHRHQPRTRSPVRRPDSPPPRDQRVAYAPPHTDEYEGARRFEEHYDGRPRENERVPAFPPNGRTPNHRENRYDEGPPAHNMMPPASNRRPPEIYSNERPRQNFQDSRSAQYVADEDQGHSRRESPPRKVHPERELLLQSSYAAHPRADHSSGLPRGGRAPRHSDMEQPPYKRPEENTSRSDRSSDFERRSDDYPGNRYRTQANRTISRDDHALPGHRTSLLDRLSLDDPATSPALRDRVDLPIQLPVKRDRDEMVDDAEAMLVDDDDFDGSKRARRRVGKPRRPRHIA</sequence>
<dbReference type="Proteomes" id="UP000790377">
    <property type="component" value="Unassembled WGS sequence"/>
</dbReference>
<accession>A0ACB8A7E5</accession>
<organism evidence="1 2">
    <name type="scientific">Hygrophoropsis aurantiaca</name>
    <dbReference type="NCBI Taxonomy" id="72124"/>
    <lineage>
        <taxon>Eukaryota</taxon>
        <taxon>Fungi</taxon>
        <taxon>Dikarya</taxon>
        <taxon>Basidiomycota</taxon>
        <taxon>Agaricomycotina</taxon>
        <taxon>Agaricomycetes</taxon>
        <taxon>Agaricomycetidae</taxon>
        <taxon>Boletales</taxon>
        <taxon>Coniophorineae</taxon>
        <taxon>Hygrophoropsidaceae</taxon>
        <taxon>Hygrophoropsis</taxon>
    </lineage>
</organism>
<evidence type="ECO:0000313" key="1">
    <source>
        <dbReference type="EMBL" id="KAH7908642.1"/>
    </source>
</evidence>
<proteinExistence type="predicted"/>